<comment type="caution">
    <text evidence="1">The sequence shown here is derived from an EMBL/GenBank/DDBJ whole genome shotgun (WGS) entry which is preliminary data.</text>
</comment>
<name>A0A8J5JU25_HOMAM</name>
<gene>
    <name evidence="1" type="ORF">Hamer_G019840</name>
</gene>
<proteinExistence type="predicted"/>
<evidence type="ECO:0000313" key="2">
    <source>
        <dbReference type="Proteomes" id="UP000747542"/>
    </source>
</evidence>
<evidence type="ECO:0000313" key="1">
    <source>
        <dbReference type="EMBL" id="KAG7161084.1"/>
    </source>
</evidence>
<dbReference type="Proteomes" id="UP000747542">
    <property type="component" value="Unassembled WGS sequence"/>
</dbReference>
<dbReference type="EMBL" id="JAHLQT010030060">
    <property type="protein sequence ID" value="KAG7161084.1"/>
    <property type="molecule type" value="Genomic_DNA"/>
</dbReference>
<sequence>METVEEGGATKCSKILYISSPKTEALNVNSPLQTTPLDLVYCDARARQDESIVICGGMCQLKPPVMKACSTASGCQLLLSEKF</sequence>
<organism evidence="1 2">
    <name type="scientific">Homarus americanus</name>
    <name type="common">American lobster</name>
    <dbReference type="NCBI Taxonomy" id="6706"/>
    <lineage>
        <taxon>Eukaryota</taxon>
        <taxon>Metazoa</taxon>
        <taxon>Ecdysozoa</taxon>
        <taxon>Arthropoda</taxon>
        <taxon>Crustacea</taxon>
        <taxon>Multicrustacea</taxon>
        <taxon>Malacostraca</taxon>
        <taxon>Eumalacostraca</taxon>
        <taxon>Eucarida</taxon>
        <taxon>Decapoda</taxon>
        <taxon>Pleocyemata</taxon>
        <taxon>Astacidea</taxon>
        <taxon>Nephropoidea</taxon>
        <taxon>Nephropidae</taxon>
        <taxon>Homarus</taxon>
    </lineage>
</organism>
<dbReference type="AlphaFoldDB" id="A0A8J5JU25"/>
<reference evidence="1" key="1">
    <citation type="journal article" date="2021" name="Sci. Adv.">
        <title>The American lobster genome reveals insights on longevity, neural, and immune adaptations.</title>
        <authorList>
            <person name="Polinski J.M."/>
            <person name="Zimin A.V."/>
            <person name="Clark K.F."/>
            <person name="Kohn A.B."/>
            <person name="Sadowski N."/>
            <person name="Timp W."/>
            <person name="Ptitsyn A."/>
            <person name="Khanna P."/>
            <person name="Romanova D.Y."/>
            <person name="Williams P."/>
            <person name="Greenwood S.J."/>
            <person name="Moroz L.L."/>
            <person name="Walt D.R."/>
            <person name="Bodnar A.G."/>
        </authorList>
    </citation>
    <scope>NUCLEOTIDE SEQUENCE</scope>
    <source>
        <strain evidence="1">GMGI-L3</strain>
    </source>
</reference>
<accession>A0A8J5JU25</accession>
<protein>
    <submittedName>
        <fullName evidence="1">Uncharacterized protein</fullName>
    </submittedName>
</protein>
<keyword evidence="2" id="KW-1185">Reference proteome</keyword>